<evidence type="ECO:0000313" key="2">
    <source>
        <dbReference type="EMBL" id="GAA5534619.1"/>
    </source>
</evidence>
<dbReference type="InterPro" id="IPR041464">
    <property type="entry name" value="TubC_N"/>
</dbReference>
<organism evidence="2 3">
    <name type="scientific">Deinococcus aluminii</name>
    <dbReference type="NCBI Taxonomy" id="1656885"/>
    <lineage>
        <taxon>Bacteria</taxon>
        <taxon>Thermotogati</taxon>
        <taxon>Deinococcota</taxon>
        <taxon>Deinococci</taxon>
        <taxon>Deinococcales</taxon>
        <taxon>Deinococcaceae</taxon>
        <taxon>Deinococcus</taxon>
    </lineage>
</organism>
<sequence>MRLAVQEGRLIARAPQGAVTPELAEQIKAQKDALLRELQGGTGGQLAPLPEALVRLVRAATVEGSGLDRQAFLPSGYVRNLGERVLTCAALYACGFDPERQLAQLWEARGAWAA</sequence>
<feature type="domain" description="TubC N-terminal docking" evidence="1">
    <location>
        <begin position="2"/>
        <end position="38"/>
    </location>
</feature>
<keyword evidence="3" id="KW-1185">Reference proteome</keyword>
<proteinExistence type="predicted"/>
<accession>A0ABP9XGX6</accession>
<evidence type="ECO:0000259" key="1">
    <source>
        <dbReference type="Pfam" id="PF18563"/>
    </source>
</evidence>
<dbReference type="InterPro" id="IPR044894">
    <property type="entry name" value="TubC_N_sf"/>
</dbReference>
<evidence type="ECO:0000313" key="3">
    <source>
        <dbReference type="Proteomes" id="UP001404956"/>
    </source>
</evidence>
<gene>
    <name evidence="2" type="ORF">Dalu01_03030</name>
</gene>
<dbReference type="Pfam" id="PF18563">
    <property type="entry name" value="TubC_N"/>
    <property type="match status" value="1"/>
</dbReference>
<comment type="caution">
    <text evidence="2">The sequence shown here is derived from an EMBL/GenBank/DDBJ whole genome shotgun (WGS) entry which is preliminary data.</text>
</comment>
<dbReference type="EMBL" id="BAABRV010000008">
    <property type="protein sequence ID" value="GAA5534619.1"/>
    <property type="molecule type" value="Genomic_DNA"/>
</dbReference>
<reference evidence="2 3" key="1">
    <citation type="submission" date="2024-02" db="EMBL/GenBank/DDBJ databases">
        <title>Deinococcus aluminii NBRC 112889.</title>
        <authorList>
            <person name="Ichikawa N."/>
            <person name="Katano-Makiyama Y."/>
            <person name="Hidaka K."/>
        </authorList>
    </citation>
    <scope>NUCLEOTIDE SEQUENCE [LARGE SCALE GENOMIC DNA]</scope>
    <source>
        <strain evidence="2 3">NBRC 112889</strain>
    </source>
</reference>
<protein>
    <recommendedName>
        <fullName evidence="1">TubC N-terminal docking domain-containing protein</fullName>
    </recommendedName>
</protein>
<name>A0ABP9XGX6_9DEIO</name>
<dbReference type="Proteomes" id="UP001404956">
    <property type="component" value="Unassembled WGS sequence"/>
</dbReference>
<dbReference type="Gene3D" id="1.10.10.1830">
    <property type="entry name" value="Non-ribosomal peptide synthase, adenylation domain"/>
    <property type="match status" value="1"/>
</dbReference>